<evidence type="ECO:0000256" key="1">
    <source>
        <dbReference type="ARBA" id="ARBA00022676"/>
    </source>
</evidence>
<dbReference type="CDD" id="cd03789">
    <property type="entry name" value="GT9_LPS_heptosyltransferase"/>
    <property type="match status" value="1"/>
</dbReference>
<dbReference type="PANTHER" id="PTHR30160">
    <property type="entry name" value="TETRAACYLDISACCHARIDE 4'-KINASE-RELATED"/>
    <property type="match status" value="1"/>
</dbReference>
<dbReference type="PANTHER" id="PTHR30160:SF7">
    <property type="entry name" value="ADP-HEPTOSE--LPS HEPTOSYLTRANSFERASE 2"/>
    <property type="match status" value="1"/>
</dbReference>
<evidence type="ECO:0000313" key="4">
    <source>
        <dbReference type="Proteomes" id="UP000001929"/>
    </source>
</evidence>
<organism evidence="3 4">
    <name type="scientific">Rhodospirillum rubrum (strain ATCC 11170 / ATH 1.1.1 / DSM 467 / LMG 4362 / NCIMB 8255 / S1)</name>
    <dbReference type="NCBI Taxonomy" id="269796"/>
    <lineage>
        <taxon>Bacteria</taxon>
        <taxon>Pseudomonadati</taxon>
        <taxon>Pseudomonadota</taxon>
        <taxon>Alphaproteobacteria</taxon>
        <taxon>Rhodospirillales</taxon>
        <taxon>Rhodospirillaceae</taxon>
        <taxon>Rhodospirillum</taxon>
    </lineage>
</organism>
<proteinExistence type="predicted"/>
<name>Q2RS65_RHORT</name>
<protein>
    <submittedName>
        <fullName evidence="3">Glycosyl transferase, family 9</fullName>
    </submittedName>
</protein>
<dbReference type="HOGENOM" id="CLU_038371_0_0_5"/>
<keyword evidence="2 3" id="KW-0808">Transferase</keyword>
<accession>Q2RS65</accession>
<evidence type="ECO:0000313" key="3">
    <source>
        <dbReference type="EMBL" id="ABC23030.1"/>
    </source>
</evidence>
<dbReference type="STRING" id="269796.Rru_A2230"/>
<dbReference type="CAZy" id="GT9">
    <property type="family name" value="Glycosyltransferase Family 9"/>
</dbReference>
<dbReference type="AlphaFoldDB" id="Q2RS65"/>
<dbReference type="KEGG" id="rru:Rru_A2230"/>
<reference evidence="3 4" key="1">
    <citation type="journal article" date="2011" name="Stand. Genomic Sci.">
        <title>Complete genome sequence of Rhodospirillum rubrum type strain (S1).</title>
        <authorList>
            <person name="Munk A.C."/>
            <person name="Copeland A."/>
            <person name="Lucas S."/>
            <person name="Lapidus A."/>
            <person name="Del Rio T.G."/>
            <person name="Barry K."/>
            <person name="Detter J.C."/>
            <person name="Hammon N."/>
            <person name="Israni S."/>
            <person name="Pitluck S."/>
            <person name="Brettin T."/>
            <person name="Bruce D."/>
            <person name="Han C."/>
            <person name="Tapia R."/>
            <person name="Gilna P."/>
            <person name="Schmutz J."/>
            <person name="Larimer F."/>
            <person name="Land M."/>
            <person name="Kyrpides N.C."/>
            <person name="Mavromatis K."/>
            <person name="Richardson P."/>
            <person name="Rohde M."/>
            <person name="Goker M."/>
            <person name="Klenk H.P."/>
            <person name="Zhang Y."/>
            <person name="Roberts G.P."/>
            <person name="Reslewic S."/>
            <person name="Schwartz D.C."/>
        </authorList>
    </citation>
    <scope>NUCLEOTIDE SEQUENCE [LARGE SCALE GENOMIC DNA]</scope>
    <source>
        <strain evidence="4">ATCC 11170 / ATH 1.1.1 / DSM 467 / LMG 4362 / NCIMB 8255 / S1</strain>
    </source>
</reference>
<dbReference type="PhylomeDB" id="Q2RS65"/>
<dbReference type="Gene3D" id="3.40.50.2000">
    <property type="entry name" value="Glycogen Phosphorylase B"/>
    <property type="match status" value="2"/>
</dbReference>
<dbReference type="EMBL" id="CP000230">
    <property type="protein sequence ID" value="ABC23030.1"/>
    <property type="molecule type" value="Genomic_DNA"/>
</dbReference>
<dbReference type="Pfam" id="PF01075">
    <property type="entry name" value="Glyco_transf_9"/>
    <property type="match status" value="1"/>
</dbReference>
<dbReference type="PATRIC" id="fig|269796.9.peg.2327"/>
<dbReference type="InterPro" id="IPR002201">
    <property type="entry name" value="Glyco_trans_9"/>
</dbReference>
<sequence length="330" mass="35488">MRLLFITATRIGDAVLSTGLLDATIRAHPGLRVTVACGPVAAGLFEAVPGLEKLIVLRKGPRAAHWRALWREVVGRRWDLVIDLRASAVSWLIRADRRHWLRSANTGDHKVVQLARLLSLSPPPAPRLWLGPANRAAGLRLVPAGPPVLALAPIANWYAKTWPAERFIELAERLTAAKAPLAGARVAVVAGPDERTAAQPVLDALPPARRLDLIGAGPLLDTQAALERCALFIGNDSGLMHMAAAAGIPTLGLFGPSDDRLYAPWGPRTAVVRTPESFLTLNPPGGDWRSMPPAMVSLRVDAVEEAARQLWRRLGETTADQTPDQAPNQG</sequence>
<keyword evidence="1" id="KW-0328">Glycosyltransferase</keyword>
<dbReference type="GO" id="GO:0008713">
    <property type="term" value="F:ADP-heptose-lipopolysaccharide heptosyltransferase activity"/>
    <property type="evidence" value="ECO:0007669"/>
    <property type="project" value="TreeGrafter"/>
</dbReference>
<dbReference type="InterPro" id="IPR051199">
    <property type="entry name" value="LPS_LOS_Heptosyltrfase"/>
</dbReference>
<dbReference type="EnsemblBacteria" id="ABC23030">
    <property type="protein sequence ID" value="ABC23030"/>
    <property type="gene ID" value="Rru_A2230"/>
</dbReference>
<dbReference type="Proteomes" id="UP000001929">
    <property type="component" value="Chromosome"/>
</dbReference>
<dbReference type="eggNOG" id="COG0859">
    <property type="taxonomic scope" value="Bacteria"/>
</dbReference>
<keyword evidence="4" id="KW-1185">Reference proteome</keyword>
<gene>
    <name evidence="3" type="ordered locus">Rru_A2230</name>
</gene>
<dbReference type="RefSeq" id="WP_011389885.1">
    <property type="nucleotide sequence ID" value="NC_007643.1"/>
</dbReference>
<dbReference type="SUPFAM" id="SSF53756">
    <property type="entry name" value="UDP-Glycosyltransferase/glycogen phosphorylase"/>
    <property type="match status" value="1"/>
</dbReference>
<dbReference type="GO" id="GO:0009244">
    <property type="term" value="P:lipopolysaccharide core region biosynthetic process"/>
    <property type="evidence" value="ECO:0007669"/>
    <property type="project" value="TreeGrafter"/>
</dbReference>
<evidence type="ECO:0000256" key="2">
    <source>
        <dbReference type="ARBA" id="ARBA00022679"/>
    </source>
</evidence>
<dbReference type="GO" id="GO:0005829">
    <property type="term" value="C:cytosol"/>
    <property type="evidence" value="ECO:0007669"/>
    <property type="project" value="TreeGrafter"/>
</dbReference>